<sequence length="592" mass="63933">MTENGLIPTLIHYLWRTDRETTPCLQLLHEISKVDAGRNALLASGLEKKALMTISRQAANGTSEESRSLAEKVLQNLCQESTSVAIKVAQYQVSRPLISMMSPGVSLDIRAEMARAVIELQSNDNGYALLIKAGVISPLLDLLQNGRENEERVAAARALHSLSASESNRVDLCHAGAIPALVKFIPASDHDLRLAIMGALANLATDHQAVTEMDQEGAVSRLLGMLQLVDAPVHDFALKTLQCMSQTSKTVRLSLKEHDVVPYFLTLLENQSFSVSCRASTLSLILHLVEDGDSRQCVVLSANDVDMLLRFLDQCDCQSDEHESVLGILAGMSEVGGANLELQSDKVVLTLVKFLEGGHSERCHEYAAAALSNLVEPGNPGVVQKQLLIAKNGGIPLLVRLLKEGSVRARCSSAVVLGRLSLSTPKLTKSISLAKRFVSLAGVRRYQRCKVHAGKCTVKDTMCLVESGAAGSLMLLLGQTELQSAEKALEALATLVADEESSARGVDFLVKRGVIAKLIGVLGKSDGLTDKAAKMIARILRDRRYRDERSYWQKAQNPLCLVVATGTGEARKSAALSLELLGLVPKGSTYTR</sequence>
<feature type="repeat" description="ARM" evidence="1">
    <location>
        <begin position="134"/>
        <end position="177"/>
    </location>
</feature>
<dbReference type="PANTHER" id="PTHR45958">
    <property type="entry name" value="RING-TYPE E3 UBIQUITIN TRANSFERASE"/>
    <property type="match status" value="1"/>
</dbReference>
<dbReference type="PANTHER" id="PTHR45958:SF18">
    <property type="entry name" value="U-BOX DOMAIN-CONTAINING PROTEIN"/>
    <property type="match status" value="1"/>
</dbReference>
<accession>A0ABD3GD34</accession>
<dbReference type="PROSITE" id="PS50176">
    <property type="entry name" value="ARM_REPEAT"/>
    <property type="match status" value="2"/>
</dbReference>
<protein>
    <submittedName>
        <fullName evidence="2">Uncharacterized protein</fullName>
    </submittedName>
</protein>
<keyword evidence="3" id="KW-1185">Reference proteome</keyword>
<dbReference type="AlphaFoldDB" id="A0ABD3GD34"/>
<dbReference type="EMBL" id="JBJQOH010000008">
    <property type="protein sequence ID" value="KAL3676102.1"/>
    <property type="molecule type" value="Genomic_DNA"/>
</dbReference>
<reference evidence="2 3" key="1">
    <citation type="submission" date="2024-09" db="EMBL/GenBank/DDBJ databases">
        <title>Chromosome-scale assembly of Riccia sorocarpa.</title>
        <authorList>
            <person name="Paukszto L."/>
        </authorList>
    </citation>
    <scope>NUCLEOTIDE SEQUENCE [LARGE SCALE GENOMIC DNA]</scope>
    <source>
        <strain evidence="2">LP-2024</strain>
        <tissue evidence="2">Aerial parts of the thallus</tissue>
    </source>
</reference>
<evidence type="ECO:0000256" key="1">
    <source>
        <dbReference type="PROSITE-ProRule" id="PRU00259"/>
    </source>
</evidence>
<dbReference type="InterPro" id="IPR052608">
    <property type="entry name" value="U-box_domain_protein"/>
</dbReference>
<evidence type="ECO:0000313" key="3">
    <source>
        <dbReference type="Proteomes" id="UP001633002"/>
    </source>
</evidence>
<dbReference type="SUPFAM" id="SSF48371">
    <property type="entry name" value="ARM repeat"/>
    <property type="match status" value="3"/>
</dbReference>
<dbReference type="InterPro" id="IPR011989">
    <property type="entry name" value="ARM-like"/>
</dbReference>
<comment type="caution">
    <text evidence="2">The sequence shown here is derived from an EMBL/GenBank/DDBJ whole genome shotgun (WGS) entry which is preliminary data.</text>
</comment>
<dbReference type="InterPro" id="IPR016024">
    <property type="entry name" value="ARM-type_fold"/>
</dbReference>
<evidence type="ECO:0000313" key="2">
    <source>
        <dbReference type="EMBL" id="KAL3676102.1"/>
    </source>
</evidence>
<proteinExistence type="predicted"/>
<organism evidence="2 3">
    <name type="scientific">Riccia sorocarpa</name>
    <dbReference type="NCBI Taxonomy" id="122646"/>
    <lineage>
        <taxon>Eukaryota</taxon>
        <taxon>Viridiplantae</taxon>
        <taxon>Streptophyta</taxon>
        <taxon>Embryophyta</taxon>
        <taxon>Marchantiophyta</taxon>
        <taxon>Marchantiopsida</taxon>
        <taxon>Marchantiidae</taxon>
        <taxon>Marchantiales</taxon>
        <taxon>Ricciaceae</taxon>
        <taxon>Riccia</taxon>
    </lineage>
</organism>
<dbReference type="Gene3D" id="1.25.10.10">
    <property type="entry name" value="Leucine-rich Repeat Variant"/>
    <property type="match status" value="2"/>
</dbReference>
<dbReference type="SMART" id="SM00185">
    <property type="entry name" value="ARM"/>
    <property type="match status" value="7"/>
</dbReference>
<dbReference type="InterPro" id="IPR000225">
    <property type="entry name" value="Armadillo"/>
</dbReference>
<gene>
    <name evidence="2" type="ORF">R1sor_026050</name>
</gene>
<name>A0ABD3GD34_9MARC</name>
<feature type="repeat" description="ARM" evidence="1">
    <location>
        <begin position="176"/>
        <end position="218"/>
    </location>
</feature>
<dbReference type="Proteomes" id="UP001633002">
    <property type="component" value="Unassembled WGS sequence"/>
</dbReference>